<protein>
    <submittedName>
        <fullName evidence="1">Uncharacterized protein</fullName>
    </submittedName>
</protein>
<dbReference type="Gene3D" id="3.40.190.10">
    <property type="entry name" value="Periplasmic binding protein-like II"/>
    <property type="match status" value="1"/>
</dbReference>
<gene>
    <name evidence="1" type="ORF">INP51_06600</name>
</gene>
<reference evidence="1 2" key="1">
    <citation type="submission" date="2020-10" db="EMBL/GenBank/DDBJ databases">
        <title>Blautia liquoris sp.nov., isolated from the mud in a fermentation cellar used for the production of Chinese strong-flavoured liquor.</title>
        <authorList>
            <person name="Lu L."/>
        </authorList>
    </citation>
    <scope>NUCLEOTIDE SEQUENCE [LARGE SCALE GENOMIC DNA]</scope>
    <source>
        <strain evidence="1 2">LZLJ-3</strain>
    </source>
</reference>
<dbReference type="AlphaFoldDB" id="A0A7M2RK09"/>
<keyword evidence="2" id="KW-1185">Reference proteome</keyword>
<organism evidence="1 2">
    <name type="scientific">Blautia liquoris</name>
    <dbReference type="NCBI Taxonomy" id="2779518"/>
    <lineage>
        <taxon>Bacteria</taxon>
        <taxon>Bacillati</taxon>
        <taxon>Bacillota</taxon>
        <taxon>Clostridia</taxon>
        <taxon>Lachnospirales</taxon>
        <taxon>Lachnospiraceae</taxon>
        <taxon>Blautia</taxon>
    </lineage>
</organism>
<evidence type="ECO:0000313" key="1">
    <source>
        <dbReference type="EMBL" id="QOV20599.1"/>
    </source>
</evidence>
<accession>A0A7M2RK09</accession>
<dbReference type="EMBL" id="CP063304">
    <property type="protein sequence ID" value="QOV20599.1"/>
    <property type="molecule type" value="Genomic_DNA"/>
</dbReference>
<dbReference type="Proteomes" id="UP000593601">
    <property type="component" value="Chromosome"/>
</dbReference>
<sequence>MEQKGVGYDSIKQLYIPKVIIGVNAASKNQELAKEFIQSMYSDSVQNIDTSEGFPVTENALQYLADYVETAAAKNDIVGTSAVNPFTGTEEKFDAHYPDKVAVEQINTKIKGLKKPFRPDDILTDTVMKEMENCYAGTKTPEETAQGISQKVDTYLQE</sequence>
<dbReference type="RefSeq" id="WP_193736913.1">
    <property type="nucleotide sequence ID" value="NZ_CP063304.1"/>
</dbReference>
<dbReference type="SUPFAM" id="SSF53850">
    <property type="entry name" value="Periplasmic binding protein-like II"/>
    <property type="match status" value="1"/>
</dbReference>
<dbReference type="KEGG" id="bliq:INP51_06600"/>
<name>A0A7M2RK09_9FIRM</name>
<proteinExistence type="predicted"/>
<evidence type="ECO:0000313" key="2">
    <source>
        <dbReference type="Proteomes" id="UP000593601"/>
    </source>
</evidence>